<dbReference type="GO" id="GO:0015966">
    <property type="term" value="P:diadenosine tetraphosphate biosynthetic process"/>
    <property type="evidence" value="ECO:0007669"/>
    <property type="project" value="UniProtKB-ARBA"/>
</dbReference>
<dbReference type="CDD" id="cd00774">
    <property type="entry name" value="GlyRS-like_core"/>
    <property type="match status" value="1"/>
</dbReference>
<dbReference type="PANTHER" id="PTHR10745">
    <property type="entry name" value="GLYCYL-TRNA SYNTHETASE/DNA POLYMERASE SUBUNIT GAMMA-2"/>
    <property type="match status" value="1"/>
</dbReference>
<evidence type="ECO:0000256" key="3">
    <source>
        <dbReference type="ARBA" id="ARBA00022490"/>
    </source>
</evidence>
<evidence type="ECO:0000313" key="11">
    <source>
        <dbReference type="Proteomes" id="UP000318711"/>
    </source>
</evidence>
<dbReference type="CDD" id="cd00858">
    <property type="entry name" value="GlyRS_anticodon"/>
    <property type="match status" value="1"/>
</dbReference>
<keyword evidence="3" id="KW-0963">Cytoplasm</keyword>
<dbReference type="InterPro" id="IPR006195">
    <property type="entry name" value="aa-tRNA-synth_II"/>
</dbReference>
<evidence type="ECO:0000313" key="10">
    <source>
        <dbReference type="EMBL" id="TSC96752.1"/>
    </source>
</evidence>
<dbReference type="Gene3D" id="3.30.930.10">
    <property type="entry name" value="Bira Bifunctional Protein, Domain 2"/>
    <property type="match status" value="1"/>
</dbReference>
<dbReference type="GO" id="GO:0004820">
    <property type="term" value="F:glycine-tRNA ligase activity"/>
    <property type="evidence" value="ECO:0007669"/>
    <property type="project" value="UniProtKB-EC"/>
</dbReference>
<dbReference type="GO" id="GO:0004081">
    <property type="term" value="F:bis(5'-nucleosyl)-tetraphosphatase (asymmetrical) activity"/>
    <property type="evidence" value="ECO:0007669"/>
    <property type="project" value="UniProtKB-ARBA"/>
</dbReference>
<dbReference type="PRINTS" id="PR01043">
    <property type="entry name" value="TRNASYNTHGLY"/>
</dbReference>
<dbReference type="GO" id="GO:0005524">
    <property type="term" value="F:ATP binding"/>
    <property type="evidence" value="ECO:0007669"/>
    <property type="project" value="UniProtKB-KW"/>
</dbReference>
<evidence type="ECO:0000256" key="2">
    <source>
        <dbReference type="ARBA" id="ARBA00012829"/>
    </source>
</evidence>
<dbReference type="GO" id="GO:1990742">
    <property type="term" value="C:microvesicle"/>
    <property type="evidence" value="ECO:0007669"/>
    <property type="project" value="UniProtKB-ARBA"/>
</dbReference>
<name>A0A554LV51_9BACT</name>
<keyword evidence="8" id="KW-0030">Aminoacyl-tRNA synthetase</keyword>
<comment type="caution">
    <text evidence="10">The sequence shown here is derived from an EMBL/GenBank/DDBJ whole genome shotgun (WGS) entry which is preliminary data.</text>
</comment>
<evidence type="ECO:0000259" key="9">
    <source>
        <dbReference type="PROSITE" id="PS50862"/>
    </source>
</evidence>
<dbReference type="EC" id="6.1.1.14" evidence="2"/>
<dbReference type="PANTHER" id="PTHR10745:SF8">
    <property type="entry name" value="DNA POLYMERASE SUBUNIT GAMMA-2, MITOCHONDRIAL"/>
    <property type="match status" value="1"/>
</dbReference>
<dbReference type="Gene3D" id="3.40.50.800">
    <property type="entry name" value="Anticodon-binding domain"/>
    <property type="match status" value="1"/>
</dbReference>
<dbReference type="Proteomes" id="UP000318711">
    <property type="component" value="Unassembled WGS sequence"/>
</dbReference>
<dbReference type="InterPro" id="IPR002315">
    <property type="entry name" value="tRNA-synt_gly"/>
</dbReference>
<dbReference type="InterPro" id="IPR004154">
    <property type="entry name" value="Anticodon-bd"/>
</dbReference>
<dbReference type="InterPro" id="IPR033731">
    <property type="entry name" value="GlyRS-like_core"/>
</dbReference>
<dbReference type="InterPro" id="IPR027031">
    <property type="entry name" value="Gly-tRNA_synthase/POLG2"/>
</dbReference>
<dbReference type="EMBL" id="VMGL01000029">
    <property type="protein sequence ID" value="TSC96752.1"/>
    <property type="molecule type" value="Genomic_DNA"/>
</dbReference>
<dbReference type="GO" id="GO:0005737">
    <property type="term" value="C:cytoplasm"/>
    <property type="evidence" value="ECO:0007669"/>
    <property type="project" value="InterPro"/>
</dbReference>
<dbReference type="GO" id="GO:0006426">
    <property type="term" value="P:glycyl-tRNA aminoacylation"/>
    <property type="evidence" value="ECO:0007669"/>
    <property type="project" value="InterPro"/>
</dbReference>
<accession>A0A554LV51</accession>
<dbReference type="SUPFAM" id="SSF52954">
    <property type="entry name" value="Class II aaRS ABD-related"/>
    <property type="match status" value="1"/>
</dbReference>
<proteinExistence type="inferred from homology"/>
<dbReference type="NCBIfam" id="NF003211">
    <property type="entry name" value="PRK04173.1"/>
    <property type="match status" value="1"/>
</dbReference>
<keyword evidence="5" id="KW-0547">Nucleotide-binding</keyword>
<dbReference type="GO" id="GO:0070062">
    <property type="term" value="C:extracellular exosome"/>
    <property type="evidence" value="ECO:0007669"/>
    <property type="project" value="UniProtKB-ARBA"/>
</dbReference>
<protein>
    <recommendedName>
        <fullName evidence="2">glycine--tRNA ligase</fullName>
        <ecNumber evidence="2">6.1.1.14</ecNumber>
    </recommendedName>
</protein>
<dbReference type="InterPro" id="IPR036621">
    <property type="entry name" value="Anticodon-bd_dom_sf"/>
</dbReference>
<feature type="domain" description="Aminoacyl-transfer RNA synthetases class-II family profile" evidence="9">
    <location>
        <begin position="158"/>
        <end position="363"/>
    </location>
</feature>
<dbReference type="PROSITE" id="PS50862">
    <property type="entry name" value="AA_TRNA_LIGASE_II"/>
    <property type="match status" value="1"/>
</dbReference>
<evidence type="ECO:0000256" key="4">
    <source>
        <dbReference type="ARBA" id="ARBA00022598"/>
    </source>
</evidence>
<keyword evidence="7" id="KW-0648">Protein biosynthesis</keyword>
<dbReference type="SUPFAM" id="SSF55681">
    <property type="entry name" value="Class II aaRS and biotin synthetases"/>
    <property type="match status" value="1"/>
</dbReference>
<evidence type="ECO:0000256" key="7">
    <source>
        <dbReference type="ARBA" id="ARBA00022917"/>
    </source>
</evidence>
<evidence type="ECO:0000256" key="8">
    <source>
        <dbReference type="ARBA" id="ARBA00023146"/>
    </source>
</evidence>
<dbReference type="InterPro" id="IPR002314">
    <property type="entry name" value="aa-tRNA-synt_IIb"/>
</dbReference>
<dbReference type="NCBIfam" id="TIGR00389">
    <property type="entry name" value="glyS_dimeric"/>
    <property type="match status" value="1"/>
</dbReference>
<dbReference type="Pfam" id="PF03129">
    <property type="entry name" value="HGTP_anticodon"/>
    <property type="match status" value="1"/>
</dbReference>
<dbReference type="Pfam" id="PF00587">
    <property type="entry name" value="tRNA-synt_2b"/>
    <property type="match status" value="1"/>
</dbReference>
<keyword evidence="4 10" id="KW-0436">Ligase</keyword>
<evidence type="ECO:0000256" key="6">
    <source>
        <dbReference type="ARBA" id="ARBA00022840"/>
    </source>
</evidence>
<comment type="similarity">
    <text evidence="1">Belongs to the class-II aminoacyl-tRNA synthetase family.</text>
</comment>
<reference evidence="10 11" key="1">
    <citation type="submission" date="2017-07" db="EMBL/GenBank/DDBJ databases">
        <title>Mechanisms for carbon and nitrogen cycling indicate functional differentiation within the Candidate Phyla Radiation.</title>
        <authorList>
            <person name="Danczak R.E."/>
            <person name="Johnston M.D."/>
            <person name="Kenah C."/>
            <person name="Slattery M."/>
            <person name="Wrighton K.C."/>
            <person name="Wilkins M.J."/>
        </authorList>
    </citation>
    <scope>NUCLEOTIDE SEQUENCE [LARGE SCALE GENOMIC DNA]</scope>
    <source>
        <strain evidence="10">Licking1014_2</strain>
    </source>
</reference>
<evidence type="ECO:0000256" key="5">
    <source>
        <dbReference type="ARBA" id="ARBA00022741"/>
    </source>
</evidence>
<dbReference type="FunFam" id="3.40.50.800:FF:000002">
    <property type="entry name" value="Glycine--tRNA ligase"/>
    <property type="match status" value="1"/>
</dbReference>
<keyword evidence="6" id="KW-0067">ATP-binding</keyword>
<dbReference type="AlphaFoldDB" id="A0A554LV51"/>
<organism evidence="10 11">
    <name type="scientific">Candidatus Berkelbacteria bacterium Licking1014_2</name>
    <dbReference type="NCBI Taxonomy" id="2017146"/>
    <lineage>
        <taxon>Bacteria</taxon>
        <taxon>Candidatus Berkelbacteria</taxon>
    </lineage>
</organism>
<evidence type="ECO:0000256" key="1">
    <source>
        <dbReference type="ARBA" id="ARBA00008226"/>
    </source>
</evidence>
<gene>
    <name evidence="10" type="ORF">CEN88_273</name>
</gene>
<sequence length="458" mass="52371">MMEKIIAFLKHRGFVWPSAEIYGGGSAIFDWAPLGALLKNNLKNLWWQRFVVNRDDMAPVETAILTKKDVLAASGHLKNFTDPLVECPDCRGRWRQDEINGKNPRADLPRRQAGAHGIFVPPCAPPSAEFISWNKKCPACGKKNLTKPRDFQLMFGTNDDLYLRPETAQGMFVNFKNVIDSCRLKLPCGIAQIGKAFRNEITVGNNIFRTREFEQAEIEYFVPPAEAKEWFERWLKEWYDFFIDLGLAQNKLRLRPHSKEELAHYSQQTTDIEYHFPWGWAELAGVANRGDYDLQNHSKASGVDLSYFNPETNEKIIPFVIEPTLGLDRLILALIINGWQESDGSDGRSKGERVLNISPALAPVTATVLPLVKKEELVKVARGLLKELRQSGIYCQYDESGSIGRRYRRQDEIGTPWCITIDFDSLKDKKATIRHRDTMKQERVVISKIGDWLKSELK</sequence>
<dbReference type="InterPro" id="IPR045864">
    <property type="entry name" value="aa-tRNA-synth_II/BPL/LPL"/>
</dbReference>